<evidence type="ECO:0000256" key="1">
    <source>
        <dbReference type="SAM" id="MobiDB-lite"/>
    </source>
</evidence>
<name>W8BIQ1_CERCA</name>
<dbReference type="OrthoDB" id="7853844at2759"/>
<organism evidence="2">
    <name type="scientific">Ceratitis capitata</name>
    <name type="common">Mediterranean fruit fly</name>
    <name type="synonym">Tephritis capitata</name>
    <dbReference type="NCBI Taxonomy" id="7213"/>
    <lineage>
        <taxon>Eukaryota</taxon>
        <taxon>Metazoa</taxon>
        <taxon>Ecdysozoa</taxon>
        <taxon>Arthropoda</taxon>
        <taxon>Hexapoda</taxon>
        <taxon>Insecta</taxon>
        <taxon>Pterygota</taxon>
        <taxon>Neoptera</taxon>
        <taxon>Endopterygota</taxon>
        <taxon>Diptera</taxon>
        <taxon>Brachycera</taxon>
        <taxon>Muscomorpha</taxon>
        <taxon>Tephritoidea</taxon>
        <taxon>Tephritidae</taxon>
        <taxon>Ceratitis</taxon>
        <taxon>Ceratitis</taxon>
    </lineage>
</organism>
<protein>
    <submittedName>
        <fullName evidence="2">Uncharacterized protein</fullName>
    </submittedName>
</protein>
<dbReference type="EMBL" id="GAMC01009652">
    <property type="protein sequence ID" value="JAB96903.1"/>
    <property type="molecule type" value="mRNA"/>
</dbReference>
<evidence type="ECO:0000313" key="2">
    <source>
        <dbReference type="EMBL" id="JAB96903.1"/>
    </source>
</evidence>
<accession>W8BIQ1</accession>
<reference evidence="2" key="2">
    <citation type="journal article" date="2014" name="BMC Genomics">
        <title>A genomic perspective to assessing quality of mass-reared SIT flies used in Mediterranean fruit fly (Ceratitis capitata) eradication in California.</title>
        <authorList>
            <person name="Calla B."/>
            <person name="Hall B."/>
            <person name="Hou S."/>
            <person name="Geib S.M."/>
        </authorList>
    </citation>
    <scope>NUCLEOTIDE SEQUENCE</scope>
</reference>
<feature type="compositionally biased region" description="Low complexity" evidence="1">
    <location>
        <begin position="981"/>
        <end position="993"/>
    </location>
</feature>
<sequence>MQDKGRIANYENSVHNFENITNSKVCDNFPAGNACSSHQIKHSVKNVVWKSEDFINICVISGEGDINRVRLSDTESEFAGFESLNNSGDNCSEKHSLLKYSVKSTQSVGLNLIKMKNREFQKHPKSNTLPTLNAKRVREARSLHRGTQSAAEKRRKMIKGKNELDDPIKTPVEDIVEISSKSTTSSKIYKRQKINSKLQLRLLLNRQTDTYNNKCSTETTSDFPLSSPTNPYTQSVLQKNSSSGDIFERNLALLTAQKPQMSLDEKINAWKCDLDLSDVEDVNNFDDIFKGHEDWQQGVFRDKSNNNEQTTDGHYDIDVFRSNVVRGKNFQRKNEKISTTSAQRRVRTVLEFEGKKLQQMNFSKRKEVPTPTFTSSSENDLVCNMTSKQRSNLISQQIVERSSFRGNTEHSSQVFSRNNLPDIVKTSDVIRPSSANVEHQIPKSEESVLMYGRLNRKLDKFNQNSDGKSRGLIQMRFDFTIENKSQQLHEKRSKLFKTPLLSVNSLQLPAPVQLPIPIKSALNISKSTSKEVNSFSCSNNSGVIITSYQSKDTELPKQSISSSPHEVDRSCCTFSPSSTCPQQQEFCNYLGLTGMSTANAVASAVADLAKCNLTRRSLRVRRLKQQERKENNRKITKDSVMRNESVSTIIEARMKAGQIIQQNETSGKMSHLPSTHDDIHVGESPKMVSPFSGHSAIEKRENSKLNKEVPVPVHKKLSRHYNQHVTNSNDNSTCPRSSISEVYCDGISSNPMPNVPQEIQNKSQANYIISPKQHSTYSSFKYIQTAKSAQDSDRIKLQLHHKFKKYLEASRKLKPSIYIVQSLHNNDTRQSLQSEENCFAEVEVENTSLEKNILKNNSSALYNVEDKNKSKLQDKQLLHLKNRQVSRQKKKNERLRKLLAVATPWHRIKNQRQLRNRKIFLVKKIKATSNKILRPKRKEINIDQAEHCSVISLVNSDTSKARNSKLKKEKLQEYKSKHRNLLNSRLRSRSTTSPADTSTENQNTKCMNENPSLEQLCKQSKSHGFNQSTKLSNNVEVNLNVSTQEHETVVVSSTTNSYDEAMLLKLNNPSRTSHELKSIQDDILPKDNNTQSPEPLGIHFVSSPSKQLQNPVKISFGRIDYIYYEMDVLIVVQEKLVSFWKYFKLINVLAGSQAYGKCNFRLSNGAIGLPNNSSSSDPSPTWLSLGDCRRITTDMEISTSYANRICVHNSMPIYVEMRCRAIPHERRYCNLLSMYINIYYFNDEEMIAKIHSIQLDTIQGLPSDVVYTTITESRYFIMSWPQQNILGKPRSGLCKYSITPNLDTLASIRDFKHIRHCVRYLECTTDDKLIGFGDTQLTVWDHRSGDVLMNYEFNMNLGINLGSIYYPTLEIGQNSILLLFQYTQISGESEGNELVFIACSISHTTPSHRIIKRLRIPYLVFDEVGSAINTGDNIIITTKNDEEIWINCADATTITRVPPQNTRRFYARGRSQIIELTSKSLTVDSFANHVLKLAANPVVKKASTDVKML</sequence>
<proteinExistence type="evidence at transcript level"/>
<feature type="region of interest" description="Disordered" evidence="1">
    <location>
        <begin position="139"/>
        <end position="166"/>
    </location>
</feature>
<feature type="compositionally biased region" description="Polar residues" evidence="1">
    <location>
        <begin position="994"/>
        <end position="1007"/>
    </location>
</feature>
<feature type="region of interest" description="Disordered" evidence="1">
    <location>
        <begin position="974"/>
        <end position="1007"/>
    </location>
</feature>
<reference evidence="2" key="1">
    <citation type="submission" date="2013-07" db="EMBL/GenBank/DDBJ databases">
        <authorList>
            <person name="Geib S."/>
        </authorList>
    </citation>
    <scope>NUCLEOTIDE SEQUENCE</scope>
</reference>